<reference evidence="13" key="1">
    <citation type="submission" date="2022-08" db="EMBL/GenBank/DDBJ databases">
        <authorList>
            <person name="Marques A."/>
        </authorList>
    </citation>
    <scope>NUCLEOTIDE SEQUENCE</scope>
    <source>
        <strain evidence="13">RhyPub2mFocal</strain>
        <tissue evidence="13">Leaves</tissue>
    </source>
</reference>
<evidence type="ECO:0000256" key="7">
    <source>
        <dbReference type="ARBA" id="ARBA00023136"/>
    </source>
</evidence>
<keyword evidence="11" id="KW-1069">Brassinosteroid biosynthesis</keyword>
<evidence type="ECO:0000256" key="5">
    <source>
        <dbReference type="ARBA" id="ARBA00022989"/>
    </source>
</evidence>
<comment type="pathway">
    <text evidence="10">Steroid biosynthesis.</text>
</comment>
<protein>
    <recommendedName>
        <fullName evidence="11">Steroid 5-alpha-reductase DET2</fullName>
        <ecNumber evidence="11">1.3.1.22</ecNumber>
    </recommendedName>
</protein>
<feature type="transmembrane region" description="Helical" evidence="11">
    <location>
        <begin position="152"/>
        <end position="171"/>
    </location>
</feature>
<comment type="function">
    <text evidence="11">Involved in a reduction step in the biosynthesis of the plant steroid, brassinolide.</text>
</comment>
<accession>A0AAV8CA45</accession>
<evidence type="ECO:0000256" key="9">
    <source>
        <dbReference type="ARBA" id="ARBA00048164"/>
    </source>
</evidence>
<evidence type="ECO:0000313" key="13">
    <source>
        <dbReference type="EMBL" id="KAJ4751232.1"/>
    </source>
</evidence>
<proteinExistence type="inferred from homology"/>
<dbReference type="PANTHER" id="PTHR10556">
    <property type="entry name" value="3-OXO-5-ALPHA-STEROID 4-DEHYDROGENASE"/>
    <property type="match status" value="1"/>
</dbReference>
<keyword evidence="11" id="KW-0444">Lipid biosynthesis</keyword>
<dbReference type="Gene3D" id="1.20.120.1630">
    <property type="match status" value="1"/>
</dbReference>
<dbReference type="GO" id="GO:0016020">
    <property type="term" value="C:membrane"/>
    <property type="evidence" value="ECO:0007669"/>
    <property type="project" value="UniProtKB-SubCell"/>
</dbReference>
<evidence type="ECO:0000256" key="1">
    <source>
        <dbReference type="ARBA" id="ARBA00004141"/>
    </source>
</evidence>
<comment type="caution">
    <text evidence="13">The sequence shown here is derived from an EMBL/GenBank/DDBJ whole genome shotgun (WGS) entry which is preliminary data.</text>
</comment>
<dbReference type="Proteomes" id="UP001140206">
    <property type="component" value="Chromosome 5"/>
</dbReference>
<comment type="subcellular location">
    <subcellularLocation>
        <location evidence="1">Membrane</location>
        <topology evidence="1">Multi-pass membrane protein</topology>
    </subcellularLocation>
</comment>
<evidence type="ECO:0000313" key="14">
    <source>
        <dbReference type="Proteomes" id="UP001140206"/>
    </source>
</evidence>
<evidence type="ECO:0000256" key="2">
    <source>
        <dbReference type="ARBA" id="ARBA00004972"/>
    </source>
</evidence>
<keyword evidence="11" id="KW-0752">Steroid biosynthesis</keyword>
<evidence type="ECO:0000256" key="11">
    <source>
        <dbReference type="PIRNR" id="PIRNR015596"/>
    </source>
</evidence>
<feature type="transmembrane region" description="Helical" evidence="11">
    <location>
        <begin position="78"/>
        <end position="99"/>
    </location>
</feature>
<dbReference type="EMBL" id="JAMFTS010000005">
    <property type="protein sequence ID" value="KAJ4751232.1"/>
    <property type="molecule type" value="Genomic_DNA"/>
</dbReference>
<dbReference type="Pfam" id="PF02544">
    <property type="entry name" value="Steroid_dh"/>
    <property type="match status" value="1"/>
</dbReference>
<dbReference type="InterPro" id="IPR001104">
    <property type="entry name" value="3-oxo-5_a-steroid_4-DH_C"/>
</dbReference>
<feature type="transmembrane region" description="Helical" evidence="11">
    <location>
        <begin position="51"/>
        <end position="71"/>
    </location>
</feature>
<keyword evidence="4 11" id="KW-0812">Transmembrane</keyword>
<gene>
    <name evidence="13" type="ORF">LUZ62_085637</name>
</gene>
<dbReference type="InterPro" id="IPR016636">
    <property type="entry name" value="3-oxo-5-alpha-steroid_4-DH"/>
</dbReference>
<keyword evidence="7 11" id="KW-0472">Membrane</keyword>
<keyword evidence="5 11" id="KW-1133">Transmembrane helix</keyword>
<dbReference type="PANTHER" id="PTHR10556:SF43">
    <property type="entry name" value="STEROID 5-ALPHA-REDUCTASE DET2"/>
    <property type="match status" value="1"/>
</dbReference>
<evidence type="ECO:0000256" key="4">
    <source>
        <dbReference type="ARBA" id="ARBA00022692"/>
    </source>
</evidence>
<dbReference type="PIRSF" id="PIRSF015596">
    <property type="entry name" value="5_alpha-SR2"/>
    <property type="match status" value="1"/>
</dbReference>
<dbReference type="PROSITE" id="PS50244">
    <property type="entry name" value="S5A_REDUCTASE"/>
    <property type="match status" value="1"/>
</dbReference>
<comment type="pathway">
    <text evidence="8 11">Plant hormone biosynthesis; brassinosteroid biosynthesis.</text>
</comment>
<feature type="transmembrane region" description="Helical" evidence="11">
    <location>
        <begin position="211"/>
        <end position="232"/>
    </location>
</feature>
<keyword evidence="14" id="KW-1185">Reference proteome</keyword>
<dbReference type="GO" id="GO:0047751">
    <property type="term" value="F:3-oxo-5-alpha-steroid 4-dehydrogenase (NADP+) activity"/>
    <property type="evidence" value="ECO:0007669"/>
    <property type="project" value="UniProtKB-EC"/>
</dbReference>
<feature type="transmembrane region" description="Helical" evidence="11">
    <location>
        <begin position="12"/>
        <end position="31"/>
    </location>
</feature>
<feature type="domain" description="3-oxo-5-alpha-steroid 4-dehydrogenase C-terminal" evidence="12">
    <location>
        <begin position="112"/>
        <end position="265"/>
    </location>
</feature>
<dbReference type="EC" id="1.3.1.22" evidence="11"/>
<feature type="transmembrane region" description="Helical" evidence="11">
    <location>
        <begin position="111"/>
        <end position="131"/>
    </location>
</feature>
<name>A0AAV8CA45_9POAL</name>
<evidence type="ECO:0000256" key="6">
    <source>
        <dbReference type="ARBA" id="ARBA00023002"/>
    </source>
</evidence>
<dbReference type="GO" id="GO:0016132">
    <property type="term" value="P:brassinosteroid biosynthetic process"/>
    <property type="evidence" value="ECO:0007669"/>
    <property type="project" value="UniProtKB-KW"/>
</dbReference>
<comment type="similarity">
    <text evidence="3 11">Belongs to the steroid 5-alpha reductase family.</text>
</comment>
<sequence>MDFSKDESLYNSLLLSLYIITPLTLLPLQFLSAPYGKHSRPGWGPTLPAPLAWFLMESPTLWLTSLLFPLGRFRAHPLSLFAFSLFLLHYTHRTIIYPLRLFLSSKSKPTSPVPVLIAAFAFAFNLLNGYVQARSLSHYASYSTTWPWPGYVWARIVIGTLIFLWGMKINISSDRVLLRLKEEAKGGYKIPRGGWFELVSCPNYMGEMAEWLGWIVLTWSPAALGFFLYTFANLGPRARAHRRWYREKFGDEYPASRKAIVPFVY</sequence>
<evidence type="ECO:0000256" key="3">
    <source>
        <dbReference type="ARBA" id="ARBA00007742"/>
    </source>
</evidence>
<dbReference type="InterPro" id="IPR039357">
    <property type="entry name" value="SRD5A/TECR"/>
</dbReference>
<dbReference type="AlphaFoldDB" id="A0AAV8CA45"/>
<evidence type="ECO:0000256" key="10">
    <source>
        <dbReference type="ARBA" id="ARBA00060577"/>
    </source>
</evidence>
<evidence type="ECO:0000256" key="8">
    <source>
        <dbReference type="ARBA" id="ARBA00037910"/>
    </source>
</evidence>
<dbReference type="FunFam" id="1.20.120.1630:FF:000002">
    <property type="entry name" value="Steroid 5 alpha-reductase 1"/>
    <property type="match status" value="1"/>
</dbReference>
<evidence type="ECO:0000259" key="12">
    <source>
        <dbReference type="Pfam" id="PF02544"/>
    </source>
</evidence>
<organism evidence="13 14">
    <name type="scientific">Rhynchospora pubera</name>
    <dbReference type="NCBI Taxonomy" id="906938"/>
    <lineage>
        <taxon>Eukaryota</taxon>
        <taxon>Viridiplantae</taxon>
        <taxon>Streptophyta</taxon>
        <taxon>Embryophyta</taxon>
        <taxon>Tracheophyta</taxon>
        <taxon>Spermatophyta</taxon>
        <taxon>Magnoliopsida</taxon>
        <taxon>Liliopsida</taxon>
        <taxon>Poales</taxon>
        <taxon>Cyperaceae</taxon>
        <taxon>Cyperoideae</taxon>
        <taxon>Rhynchosporeae</taxon>
        <taxon>Rhynchospora</taxon>
    </lineage>
</organism>
<keyword evidence="6" id="KW-0560">Oxidoreductase</keyword>
<comment type="pathway">
    <text evidence="2">Hormone biosynthesis.</text>
</comment>
<keyword evidence="11" id="KW-0443">Lipid metabolism</keyword>
<comment type="catalytic activity">
    <reaction evidence="9 11">
        <text>a 3-oxo-5alpha-steroid + NADP(+) = a 3-oxo-Delta(4)-steroid + NADPH + H(+)</text>
        <dbReference type="Rhea" id="RHEA:54384"/>
        <dbReference type="ChEBI" id="CHEBI:13601"/>
        <dbReference type="ChEBI" id="CHEBI:15378"/>
        <dbReference type="ChEBI" id="CHEBI:47909"/>
        <dbReference type="ChEBI" id="CHEBI:57783"/>
        <dbReference type="ChEBI" id="CHEBI:58349"/>
        <dbReference type="EC" id="1.3.1.22"/>
    </reaction>
</comment>